<protein>
    <submittedName>
        <fullName evidence="1">Uncharacterized protein</fullName>
    </submittedName>
</protein>
<accession>A0A562WKV8</accession>
<proteinExistence type="predicted"/>
<sequence>MSLVVRIALLRPLARRRPLRRGPRLTEALVTRSHHLSVLPGARLRPGRRLPAVVPPPAGPVAALVVCPASQPGTVEQAAT</sequence>
<reference evidence="1 2" key="1">
    <citation type="submission" date="2019-07" db="EMBL/GenBank/DDBJ databases">
        <title>R&amp;d 2014.</title>
        <authorList>
            <person name="Klenk H.-P."/>
        </authorList>
    </citation>
    <scope>NUCLEOTIDE SEQUENCE [LARGE SCALE GENOMIC DNA]</scope>
    <source>
        <strain evidence="1 2">DSM 43912</strain>
    </source>
</reference>
<keyword evidence="2" id="KW-1185">Reference proteome</keyword>
<comment type="caution">
    <text evidence="1">The sequence shown here is derived from an EMBL/GenBank/DDBJ whole genome shotgun (WGS) entry which is preliminary data.</text>
</comment>
<evidence type="ECO:0000313" key="1">
    <source>
        <dbReference type="EMBL" id="TWJ30818.1"/>
    </source>
</evidence>
<dbReference type="EMBL" id="VLLP01000001">
    <property type="protein sequence ID" value="TWJ30818.1"/>
    <property type="molecule type" value="Genomic_DNA"/>
</dbReference>
<dbReference type="AlphaFoldDB" id="A0A562WKV8"/>
<dbReference type="Proteomes" id="UP000319728">
    <property type="component" value="Unassembled WGS sequence"/>
</dbReference>
<dbReference type="RefSeq" id="WP_145819433.1">
    <property type="nucleotide sequence ID" value="NZ_AP023438.1"/>
</dbReference>
<name>A0A562WKV8_9ACTN</name>
<evidence type="ECO:0000313" key="2">
    <source>
        <dbReference type="Proteomes" id="UP000319728"/>
    </source>
</evidence>
<gene>
    <name evidence="1" type="ORF">JD81_04367</name>
</gene>
<organism evidence="1 2">
    <name type="scientific">Micromonospora sagamiensis</name>
    <dbReference type="NCBI Taxonomy" id="47875"/>
    <lineage>
        <taxon>Bacteria</taxon>
        <taxon>Bacillati</taxon>
        <taxon>Actinomycetota</taxon>
        <taxon>Actinomycetes</taxon>
        <taxon>Micromonosporales</taxon>
        <taxon>Micromonosporaceae</taxon>
        <taxon>Micromonospora</taxon>
    </lineage>
</organism>